<dbReference type="EMBL" id="LMUA01000029">
    <property type="protein sequence ID" value="KUE75109.1"/>
    <property type="molecule type" value="Genomic_DNA"/>
</dbReference>
<dbReference type="PANTHER" id="PTHR42663:SF6">
    <property type="entry name" value="HYDROLASE C777.06C-RELATED"/>
    <property type="match status" value="1"/>
</dbReference>
<dbReference type="SUPFAM" id="SSF56281">
    <property type="entry name" value="Metallo-hydrolase/oxidoreductase"/>
    <property type="match status" value="1"/>
</dbReference>
<protein>
    <recommendedName>
        <fullName evidence="1">Metallo-beta-lactamase domain-containing protein</fullName>
    </recommendedName>
</protein>
<dbReference type="InterPro" id="IPR001279">
    <property type="entry name" value="Metallo-B-lactamas"/>
</dbReference>
<dbReference type="Proteomes" id="UP000053433">
    <property type="component" value="Unassembled WGS sequence"/>
</dbReference>
<dbReference type="InterPro" id="IPR036866">
    <property type="entry name" value="RibonucZ/Hydroxyglut_hydro"/>
</dbReference>
<reference evidence="2 4" key="1">
    <citation type="submission" date="2015-10" db="EMBL/GenBank/DDBJ databases">
        <title>A novel member of the family Ruminococcaceae isolated from human faeces.</title>
        <authorList>
            <person name="Shkoporov A.N."/>
            <person name="Chaplin A.V."/>
            <person name="Motuzova O.V."/>
            <person name="Kafarskaia L.I."/>
            <person name="Efimov B.A."/>
        </authorList>
    </citation>
    <scope>NUCLEOTIDE SEQUENCE [LARGE SCALE GENOMIC DNA]</scope>
    <source>
        <strain evidence="2 4">668</strain>
    </source>
</reference>
<gene>
    <name evidence="2" type="ORF">ASJ35_15460</name>
    <name evidence="3" type="ORF">GMD52_15720</name>
</gene>
<comment type="caution">
    <text evidence="2">The sequence shown here is derived from an EMBL/GenBank/DDBJ whole genome shotgun (WGS) entry which is preliminary data.</text>
</comment>
<proteinExistence type="predicted"/>
<dbReference type="Proteomes" id="UP000449193">
    <property type="component" value="Unassembled WGS sequence"/>
</dbReference>
<dbReference type="Gene3D" id="3.60.15.10">
    <property type="entry name" value="Ribonuclease Z/Hydroxyacylglutathione hydrolase-like"/>
    <property type="match status" value="1"/>
</dbReference>
<feature type="domain" description="Metallo-beta-lactamase" evidence="1">
    <location>
        <begin position="64"/>
        <end position="227"/>
    </location>
</feature>
<sequence length="279" mass="31104">MKLTYLGTAAAEGWPAAFCNCDGCRAARRLGGRNIRTRSQALVDDALLLDFPCDAWLHALRQGLDFSAVRWLLVTHSHTDHFYPAELVNRGGCYSHGMKSPTLDIFCNEAVRDYFYKAAGHELVPDVEQRLRFHIVRPFECVSAGPYRVTPLPAKHMDTEQALFYLIEREGRSLLYAHDTGRFYPEVYEFLAGRAAPLSAVSLDSTSGRFENGENDGHMGLPDAAAVRLRLLEAGAAGPNTRFIANHFSHNGGWLHDEFARNAAPYQIEPAYDGMTVEL</sequence>
<evidence type="ECO:0000313" key="3">
    <source>
        <dbReference type="EMBL" id="MTS52970.1"/>
    </source>
</evidence>
<dbReference type="RefSeq" id="WP_058723728.1">
    <property type="nucleotide sequence ID" value="NZ_CAUBPW010000051.1"/>
</dbReference>
<dbReference type="EMBL" id="WMZR01000028">
    <property type="protein sequence ID" value="MTS52970.1"/>
    <property type="molecule type" value="Genomic_DNA"/>
</dbReference>
<evidence type="ECO:0000313" key="2">
    <source>
        <dbReference type="EMBL" id="KUE75109.1"/>
    </source>
</evidence>
<evidence type="ECO:0000313" key="5">
    <source>
        <dbReference type="Proteomes" id="UP000449193"/>
    </source>
</evidence>
<evidence type="ECO:0000313" key="4">
    <source>
        <dbReference type="Proteomes" id="UP000053433"/>
    </source>
</evidence>
<dbReference type="PANTHER" id="PTHR42663">
    <property type="entry name" value="HYDROLASE C777.06C-RELATED-RELATED"/>
    <property type="match status" value="1"/>
</dbReference>
<organism evidence="2 4">
    <name type="scientific">Ruthenibacterium lactatiformans</name>
    <dbReference type="NCBI Taxonomy" id="1550024"/>
    <lineage>
        <taxon>Bacteria</taxon>
        <taxon>Bacillati</taxon>
        <taxon>Bacillota</taxon>
        <taxon>Clostridia</taxon>
        <taxon>Eubacteriales</taxon>
        <taxon>Oscillospiraceae</taxon>
        <taxon>Ruthenibacterium</taxon>
    </lineage>
</organism>
<reference evidence="3 5" key="2">
    <citation type="journal article" date="2019" name="Nat. Med.">
        <title>A library of human gut bacterial isolates paired with longitudinal multiomics data enables mechanistic microbiome research.</title>
        <authorList>
            <person name="Poyet M."/>
            <person name="Groussin M."/>
            <person name="Gibbons S.M."/>
            <person name="Avila-Pacheco J."/>
            <person name="Jiang X."/>
            <person name="Kearney S.M."/>
            <person name="Perrotta A.R."/>
            <person name="Berdy B."/>
            <person name="Zhao S."/>
            <person name="Lieberman T.D."/>
            <person name="Swanson P.K."/>
            <person name="Smith M."/>
            <person name="Roesemann S."/>
            <person name="Alexander J.E."/>
            <person name="Rich S.A."/>
            <person name="Livny J."/>
            <person name="Vlamakis H."/>
            <person name="Clish C."/>
            <person name="Bullock K."/>
            <person name="Deik A."/>
            <person name="Scott J."/>
            <person name="Pierce K.A."/>
            <person name="Xavier R.J."/>
            <person name="Alm E.J."/>
        </authorList>
    </citation>
    <scope>NUCLEOTIDE SEQUENCE [LARGE SCALE GENOMIC DNA]</scope>
    <source>
        <strain evidence="3 5">BIOML-A7</strain>
    </source>
</reference>
<name>A0A0W7TMU6_9FIRM</name>
<dbReference type="Pfam" id="PF12706">
    <property type="entry name" value="Lactamase_B_2"/>
    <property type="match status" value="1"/>
</dbReference>
<accession>A0A0W7TMU6</accession>
<evidence type="ECO:0000259" key="1">
    <source>
        <dbReference type="Pfam" id="PF12706"/>
    </source>
</evidence>
<dbReference type="AlphaFoldDB" id="A0A0W7TMU6"/>